<accession>A0A2A9ETW8</accession>
<keyword evidence="2" id="KW-1185">Reference proteome</keyword>
<sequence>MDLPPFGPQLVGETEKTLDALLRRELAPTGLTPGHWVALRLALQHAGAPAGTGLAEAVTARARLDDAPRLVHDLRAAALLDGDEVTPAGHDLVAGVQARVQGVVGPVLAAVPPADAAAAARALHALRVGVRQALDAPAT</sequence>
<dbReference type="Proteomes" id="UP000224130">
    <property type="component" value="Unassembled WGS sequence"/>
</dbReference>
<evidence type="ECO:0000313" key="1">
    <source>
        <dbReference type="EMBL" id="PFG41730.1"/>
    </source>
</evidence>
<organism evidence="1 2">
    <name type="scientific">Isoptericola jiangsuensis</name>
    <dbReference type="NCBI Taxonomy" id="548579"/>
    <lineage>
        <taxon>Bacteria</taxon>
        <taxon>Bacillati</taxon>
        <taxon>Actinomycetota</taxon>
        <taxon>Actinomycetes</taxon>
        <taxon>Micrococcales</taxon>
        <taxon>Promicromonosporaceae</taxon>
        <taxon>Isoptericola</taxon>
    </lineage>
</organism>
<proteinExistence type="predicted"/>
<dbReference type="Gene3D" id="1.10.10.10">
    <property type="entry name" value="Winged helix-like DNA-binding domain superfamily/Winged helix DNA-binding domain"/>
    <property type="match status" value="1"/>
</dbReference>
<dbReference type="RefSeq" id="WP_098462348.1">
    <property type="nucleotide sequence ID" value="NZ_PDJJ01000001.1"/>
</dbReference>
<name>A0A2A9ETW8_9MICO</name>
<dbReference type="InterPro" id="IPR036388">
    <property type="entry name" value="WH-like_DNA-bd_sf"/>
</dbReference>
<comment type="caution">
    <text evidence="1">The sequence shown here is derived from an EMBL/GenBank/DDBJ whole genome shotgun (WGS) entry which is preliminary data.</text>
</comment>
<dbReference type="AlphaFoldDB" id="A0A2A9ETW8"/>
<dbReference type="EMBL" id="PDJJ01000001">
    <property type="protein sequence ID" value="PFG41730.1"/>
    <property type="molecule type" value="Genomic_DNA"/>
</dbReference>
<dbReference type="OrthoDB" id="4550567at2"/>
<evidence type="ECO:0008006" key="3">
    <source>
        <dbReference type="Google" id="ProtNLM"/>
    </source>
</evidence>
<reference evidence="1 2" key="1">
    <citation type="submission" date="2017-10" db="EMBL/GenBank/DDBJ databases">
        <title>Sequencing the genomes of 1000 actinobacteria strains.</title>
        <authorList>
            <person name="Klenk H.-P."/>
        </authorList>
    </citation>
    <scope>NUCLEOTIDE SEQUENCE [LARGE SCALE GENOMIC DNA]</scope>
    <source>
        <strain evidence="1 2">DSM 21863</strain>
    </source>
</reference>
<protein>
    <recommendedName>
        <fullName evidence="3">MarR family transcriptional regulator</fullName>
    </recommendedName>
</protein>
<evidence type="ECO:0000313" key="2">
    <source>
        <dbReference type="Proteomes" id="UP000224130"/>
    </source>
</evidence>
<gene>
    <name evidence="1" type="ORF">ATJ88_0372</name>
</gene>